<dbReference type="SMART" id="SM00869">
    <property type="entry name" value="Autotransporter"/>
    <property type="match status" value="1"/>
</dbReference>
<dbReference type="Pfam" id="PF05345">
    <property type="entry name" value="He_PIG"/>
    <property type="match status" value="4"/>
</dbReference>
<proteinExistence type="predicted"/>
<name>A0ABR8SFP7_9BURK</name>
<feature type="region of interest" description="Disordered" evidence="1">
    <location>
        <begin position="854"/>
        <end position="895"/>
    </location>
</feature>
<dbReference type="Pfam" id="PF03797">
    <property type="entry name" value="Autotransporter"/>
    <property type="match status" value="1"/>
</dbReference>
<evidence type="ECO:0000313" key="3">
    <source>
        <dbReference type="EMBL" id="MBD7962319.1"/>
    </source>
</evidence>
<evidence type="ECO:0000313" key="4">
    <source>
        <dbReference type="Proteomes" id="UP000634919"/>
    </source>
</evidence>
<dbReference type="InterPro" id="IPR014756">
    <property type="entry name" value="Ig_E-set"/>
</dbReference>
<dbReference type="SUPFAM" id="SSF81296">
    <property type="entry name" value="E set domains"/>
    <property type="match status" value="1"/>
</dbReference>
<dbReference type="InterPro" id="IPR036709">
    <property type="entry name" value="Autotransporte_beta_dom_sf"/>
</dbReference>
<dbReference type="SMART" id="SM00736">
    <property type="entry name" value="CADG"/>
    <property type="match status" value="3"/>
</dbReference>
<dbReference type="Pfam" id="PF01833">
    <property type="entry name" value="TIG"/>
    <property type="match status" value="1"/>
</dbReference>
<feature type="domain" description="Autotransporter" evidence="2">
    <location>
        <begin position="927"/>
        <end position="1206"/>
    </location>
</feature>
<dbReference type="InterPro" id="IPR002909">
    <property type="entry name" value="IPT_dom"/>
</dbReference>
<evidence type="ECO:0000259" key="2">
    <source>
        <dbReference type="PROSITE" id="PS51208"/>
    </source>
</evidence>
<dbReference type="Pfam" id="PF17963">
    <property type="entry name" value="Big_9"/>
    <property type="match status" value="2"/>
</dbReference>
<dbReference type="InterPro" id="IPR015919">
    <property type="entry name" value="Cadherin-like_sf"/>
</dbReference>
<keyword evidence="4" id="KW-1185">Reference proteome</keyword>
<dbReference type="NCBIfam" id="TIGR01414">
    <property type="entry name" value="autotrans_barl"/>
    <property type="match status" value="1"/>
</dbReference>
<feature type="compositionally biased region" description="Polar residues" evidence="1">
    <location>
        <begin position="885"/>
        <end position="895"/>
    </location>
</feature>
<dbReference type="SUPFAM" id="SSF103515">
    <property type="entry name" value="Autotransporter"/>
    <property type="match status" value="1"/>
</dbReference>
<comment type="caution">
    <text evidence="3">The sequence shown here is derived from an EMBL/GenBank/DDBJ whole genome shotgun (WGS) entry which is preliminary data.</text>
</comment>
<dbReference type="InterPro" id="IPR006644">
    <property type="entry name" value="Cadg"/>
</dbReference>
<organism evidence="3 4">
    <name type="scientific">Comamonas avium</name>
    <dbReference type="NCBI Taxonomy" id="2762231"/>
    <lineage>
        <taxon>Bacteria</taxon>
        <taxon>Pseudomonadati</taxon>
        <taxon>Pseudomonadota</taxon>
        <taxon>Betaproteobacteria</taxon>
        <taxon>Burkholderiales</taxon>
        <taxon>Comamonadaceae</taxon>
        <taxon>Comamonas</taxon>
    </lineage>
</organism>
<dbReference type="PROSITE" id="PS51208">
    <property type="entry name" value="AUTOTRANSPORTER"/>
    <property type="match status" value="1"/>
</dbReference>
<sequence length="1206" mass="122699">MAPFFGLLLDAGFPHPSTTKGHPLRGWLHAFWRKGLLILSLLLCSSYVHAQGAPTVAGVGPNSGSTTGGDSVILTGTNFTGATAVRFGEKSATGFSVNNATTITATTPTHAAGAVTVEVTTPGGSAALTNAYTYVLPAPAVGQVSATVAANSSSNPITLSLSGGAATSVAVVSSPAHGIALASGTSIRYTPAAGYSGSDSFIYTATGAGGTSAAATVTITVSAPPLTITPTTLPNGTQSTAYSQTLTTSAGTVPYSYRITSGSLPAGLSLDISSGVISGTPTAGGTYNFSIGVQDRYSATGSQAYSLTVSAPSITLSPGSLSNGTVGVTYNSSFSASGGTAPYSYSITSGSLPTGLSLNNSTGTLSGTPTAGGTFNLTITASDTNGATGSQTYSLTVSAPSITLSPGSLINGTVGTPYSATLSSTGGTAPYSYSITSGSLPTGLSLNTGTGAISGIPSVAGAYNLTITATDTNSATGSQAYSITIGGQVPVSTAVIAVVPANSSLNPITLNISGGAATSVAVASAASHGTATASGTSISYTPAAGFSGADSFTYTATNASGTSSPATVSITVSAPTLTITPTTLPNGTQSTAYSQTLTTSAGTAPYSYRITSGNLPAGLSLNTSSGVFSGTPTAGGAFNLTITVTDANGATGSQPYSLQVQAQSVVVPPSNQTVAAGQTASVDLTQGATGGPFTSATLLSVSPPSAGTARMTGPFTMSFAPAAAFSGSAVVSFNLQAASGSVGNGFVTFAVQSRPDPTTDATVRGVTTSQQQAAVRFAGTQLMNFTQRLEHLRTPQRSTFTNGLQLAMPRAVNTQVRNCRSATSLLEQQECVSSQGRMERGSLAPGWSRAAQHNAAAAAQGMNTEQAFASRPQPLGQDVPLSEVGSASGTQRSVTASQQFMGKIAPEHAQMTALPAADTPIAEPGSAARPRLAYWTSGMVDWGFADATAGQDDGLRFTTSGVTMGMDYLLSKEWTVGMGIGFAYDRTKIGSEGSRNHSKGVSTALYGSWNPAPAYFVDGVLGYSRMSFDTRRWVADAGEFAQGERDGSQWFAALSAGYEWRTEHWMLSPYGRLQFARSSLDAYTETGAGWHALRFEKQSITNTSASLGLRGEISHDTRWGTLLPFGRLELQHDFDHQSNMRLGYADLAGSSQSYSISSTALGRNRVQLGFGSRLQSRVGTFAAEMQFTRSSHSFQRGLRLMYTTRW</sequence>
<dbReference type="PANTHER" id="PTHR37494">
    <property type="entry name" value="HEMAGGLUTININ"/>
    <property type="match status" value="1"/>
</dbReference>
<dbReference type="InterPro" id="IPR006315">
    <property type="entry name" value="OM_autotransptr_brl_dom"/>
</dbReference>
<dbReference type="InterPro" id="IPR013783">
    <property type="entry name" value="Ig-like_fold"/>
</dbReference>
<dbReference type="Gene3D" id="2.60.40.10">
    <property type="entry name" value="Immunoglobulins"/>
    <property type="match status" value="5"/>
</dbReference>
<protein>
    <submittedName>
        <fullName evidence="3">Autotransporter domain-containing protein</fullName>
    </submittedName>
</protein>
<dbReference type="SMART" id="SM00429">
    <property type="entry name" value="IPT"/>
    <property type="match status" value="1"/>
</dbReference>
<dbReference type="Gene3D" id="2.60.40.2810">
    <property type="match status" value="1"/>
</dbReference>
<dbReference type="InterPro" id="IPR005546">
    <property type="entry name" value="Autotransporte_beta"/>
</dbReference>
<evidence type="ECO:0000256" key="1">
    <source>
        <dbReference type="SAM" id="MobiDB-lite"/>
    </source>
</evidence>
<dbReference type="CDD" id="cd11304">
    <property type="entry name" value="Cadherin_repeat"/>
    <property type="match status" value="2"/>
</dbReference>
<accession>A0ABR8SFP7</accession>
<reference evidence="3 4" key="1">
    <citation type="submission" date="2020-08" db="EMBL/GenBank/DDBJ databases">
        <title>A Genomic Blueprint of the Chicken Gut Microbiome.</title>
        <authorList>
            <person name="Gilroy R."/>
            <person name="Ravi A."/>
            <person name="Getino M."/>
            <person name="Pursley I."/>
            <person name="Horton D.L."/>
            <person name="Alikhan N.-F."/>
            <person name="Baker D."/>
            <person name="Gharbi K."/>
            <person name="Hall N."/>
            <person name="Watson M."/>
            <person name="Adriaenssens E.M."/>
            <person name="Foster-Nyarko E."/>
            <person name="Jarju S."/>
            <person name="Secka A."/>
            <person name="Antonio M."/>
            <person name="Oren A."/>
            <person name="Chaudhuri R."/>
            <person name="La Ragione R.M."/>
            <person name="Hildebrand F."/>
            <person name="Pallen M.J."/>
        </authorList>
    </citation>
    <scope>NUCLEOTIDE SEQUENCE [LARGE SCALE GENOMIC DNA]</scope>
    <source>
        <strain evidence="3 4">Sa2CVA6</strain>
    </source>
</reference>
<dbReference type="SUPFAM" id="SSF49313">
    <property type="entry name" value="Cadherin-like"/>
    <property type="match status" value="4"/>
</dbReference>
<dbReference type="Gene3D" id="2.40.128.130">
    <property type="entry name" value="Autotransporter beta-domain"/>
    <property type="match status" value="1"/>
</dbReference>
<dbReference type="Gene3D" id="2.60.40.3440">
    <property type="match status" value="1"/>
</dbReference>
<dbReference type="EMBL" id="JACSQK010000011">
    <property type="protein sequence ID" value="MBD7962319.1"/>
    <property type="molecule type" value="Genomic_DNA"/>
</dbReference>
<dbReference type="PANTHER" id="PTHR37494:SF1">
    <property type="entry name" value="STAPHYLOCOCCUS AUREUS SURFACE PROTEIN A"/>
    <property type="match status" value="1"/>
</dbReference>
<gene>
    <name evidence="3" type="ORF">H9646_17765</name>
</gene>
<dbReference type="Proteomes" id="UP000634919">
    <property type="component" value="Unassembled WGS sequence"/>
</dbReference>